<dbReference type="InterPro" id="IPR029052">
    <property type="entry name" value="Metallo-depent_PP-like"/>
</dbReference>
<dbReference type="NCBIfam" id="TIGR00619">
    <property type="entry name" value="sbcd"/>
    <property type="match status" value="1"/>
</dbReference>
<name>A0A3N2DXY7_9GAMM</name>
<protein>
    <recommendedName>
        <fullName evidence="3 7">Nuclease SbcCD subunit D</fullName>
    </recommendedName>
</protein>
<evidence type="ECO:0000256" key="6">
    <source>
        <dbReference type="ARBA" id="ARBA00022839"/>
    </source>
</evidence>
<keyword evidence="7" id="KW-0255">Endonuclease</keyword>
<evidence type="ECO:0000256" key="5">
    <source>
        <dbReference type="ARBA" id="ARBA00022801"/>
    </source>
</evidence>
<evidence type="ECO:0000313" key="10">
    <source>
        <dbReference type="EMBL" id="ROS04730.1"/>
    </source>
</evidence>
<dbReference type="GO" id="GO:0008408">
    <property type="term" value="F:3'-5' exonuclease activity"/>
    <property type="evidence" value="ECO:0007669"/>
    <property type="project" value="InterPro"/>
</dbReference>
<dbReference type="InterPro" id="IPR004843">
    <property type="entry name" value="Calcineurin-like_PHP"/>
</dbReference>
<evidence type="ECO:0000256" key="3">
    <source>
        <dbReference type="ARBA" id="ARBA00013365"/>
    </source>
</evidence>
<dbReference type="GO" id="GO:0006310">
    <property type="term" value="P:DNA recombination"/>
    <property type="evidence" value="ECO:0007669"/>
    <property type="project" value="UniProtKB-KW"/>
</dbReference>
<dbReference type="InterPro" id="IPR026843">
    <property type="entry name" value="SbcD_C"/>
</dbReference>
<evidence type="ECO:0000256" key="2">
    <source>
        <dbReference type="ARBA" id="ARBA00011322"/>
    </source>
</evidence>
<dbReference type="PANTHER" id="PTHR30337">
    <property type="entry name" value="COMPONENT OF ATP-DEPENDENT DSDNA EXONUCLEASE"/>
    <property type="match status" value="1"/>
</dbReference>
<dbReference type="InterPro" id="IPR050535">
    <property type="entry name" value="DNA_Repair-Maintenance_Comp"/>
</dbReference>
<gene>
    <name evidence="7" type="primary">sbcD</name>
    <name evidence="10" type="ORF">EDC56_0243</name>
</gene>
<dbReference type="PANTHER" id="PTHR30337:SF0">
    <property type="entry name" value="NUCLEASE SBCCD SUBUNIT D"/>
    <property type="match status" value="1"/>
</dbReference>
<evidence type="ECO:0000313" key="11">
    <source>
        <dbReference type="Proteomes" id="UP000275394"/>
    </source>
</evidence>
<dbReference type="NCBIfam" id="NF008206">
    <property type="entry name" value="PRK10966.1"/>
    <property type="match status" value="1"/>
</dbReference>
<dbReference type="Gene3D" id="3.60.21.10">
    <property type="match status" value="1"/>
</dbReference>
<evidence type="ECO:0000256" key="4">
    <source>
        <dbReference type="ARBA" id="ARBA00022722"/>
    </source>
</evidence>
<evidence type="ECO:0000256" key="7">
    <source>
        <dbReference type="RuleBase" id="RU363069"/>
    </source>
</evidence>
<feature type="domain" description="Calcineurin-like phosphoesterase" evidence="8">
    <location>
        <begin position="1"/>
        <end position="235"/>
    </location>
</feature>
<keyword evidence="4 7" id="KW-0540">Nuclease</keyword>
<keyword evidence="5 7" id="KW-0378">Hydrolase</keyword>
<comment type="similarity">
    <text evidence="1 7">Belongs to the SbcD family.</text>
</comment>
<evidence type="ECO:0000259" key="9">
    <source>
        <dbReference type="Pfam" id="PF12320"/>
    </source>
</evidence>
<organism evidence="10 11">
    <name type="scientific">Sinobacterium caligoides</name>
    <dbReference type="NCBI Taxonomy" id="933926"/>
    <lineage>
        <taxon>Bacteria</taxon>
        <taxon>Pseudomonadati</taxon>
        <taxon>Pseudomonadota</taxon>
        <taxon>Gammaproteobacteria</taxon>
        <taxon>Cellvibrionales</taxon>
        <taxon>Spongiibacteraceae</taxon>
        <taxon>Sinobacterium</taxon>
    </lineage>
</organism>
<dbReference type="Pfam" id="PF12320">
    <property type="entry name" value="SbcD_C"/>
    <property type="match status" value="1"/>
</dbReference>
<comment type="subunit">
    <text evidence="2 7">Heterodimer of SbcC and SbcD.</text>
</comment>
<dbReference type="OrthoDB" id="9773856at2"/>
<comment type="function">
    <text evidence="7">SbcCD cleaves DNA hairpin structures. These structures can inhibit DNA replication and are intermediates in certain DNA recombination reactions. The complex acts as a 3'-&gt;5' double strand exonuclease that can open hairpins. It also has a 5' single-strand endonuclease activity.</text>
</comment>
<dbReference type="AlphaFoldDB" id="A0A3N2DXY7"/>
<dbReference type="GO" id="GO:0006260">
    <property type="term" value="P:DNA replication"/>
    <property type="evidence" value="ECO:0007669"/>
    <property type="project" value="UniProtKB-KW"/>
</dbReference>
<reference evidence="10 11" key="1">
    <citation type="submission" date="2018-11" db="EMBL/GenBank/DDBJ databases">
        <title>Genomic Encyclopedia of Type Strains, Phase IV (KMG-IV): sequencing the most valuable type-strain genomes for metagenomic binning, comparative biology and taxonomic classification.</title>
        <authorList>
            <person name="Goeker M."/>
        </authorList>
    </citation>
    <scope>NUCLEOTIDE SEQUENCE [LARGE SCALE GENOMIC DNA]</scope>
    <source>
        <strain evidence="10 11">DSM 100316</strain>
    </source>
</reference>
<keyword evidence="7" id="KW-0233">DNA recombination</keyword>
<dbReference type="GO" id="GO:0004519">
    <property type="term" value="F:endonuclease activity"/>
    <property type="evidence" value="ECO:0007669"/>
    <property type="project" value="UniProtKB-KW"/>
</dbReference>
<dbReference type="InterPro" id="IPR004593">
    <property type="entry name" value="SbcD"/>
</dbReference>
<dbReference type="Pfam" id="PF00149">
    <property type="entry name" value="Metallophos"/>
    <property type="match status" value="1"/>
</dbReference>
<keyword evidence="7" id="KW-0235">DNA replication</keyword>
<evidence type="ECO:0000259" key="8">
    <source>
        <dbReference type="Pfam" id="PF00149"/>
    </source>
</evidence>
<dbReference type="CDD" id="cd00840">
    <property type="entry name" value="MPP_Mre11_N"/>
    <property type="match status" value="1"/>
</dbReference>
<proteinExistence type="inferred from homology"/>
<comment type="caution">
    <text evidence="10">The sequence shown here is derived from an EMBL/GenBank/DDBJ whole genome shotgun (WGS) entry which is preliminary data.</text>
</comment>
<dbReference type="InterPro" id="IPR041796">
    <property type="entry name" value="Mre11_N"/>
</dbReference>
<accession>A0A3N2DXY7</accession>
<dbReference type="Gene3D" id="3.30.160.720">
    <property type="match status" value="1"/>
</dbReference>
<keyword evidence="11" id="KW-1185">Reference proteome</keyword>
<feature type="domain" description="Nuclease SbcCD subunit D C-terminal" evidence="9">
    <location>
        <begin position="285"/>
        <end position="384"/>
    </location>
</feature>
<dbReference type="SUPFAM" id="SSF56300">
    <property type="entry name" value="Metallo-dependent phosphatases"/>
    <property type="match status" value="1"/>
</dbReference>
<keyword evidence="6 7" id="KW-0269">Exonuclease</keyword>
<dbReference type="EMBL" id="RKHR01000003">
    <property type="protein sequence ID" value="ROS04730.1"/>
    <property type="molecule type" value="Genomic_DNA"/>
</dbReference>
<dbReference type="RefSeq" id="WP_123710708.1">
    <property type="nucleotide sequence ID" value="NZ_RKHR01000003.1"/>
</dbReference>
<evidence type="ECO:0000256" key="1">
    <source>
        <dbReference type="ARBA" id="ARBA00010555"/>
    </source>
</evidence>
<sequence>MRLLHTSDWHLGQSFMSKSREREHRAFFTWLLTTIEQQSVDTLVVAGDIFDTATPPSYARKLYLQLMVQLEQSTVSNVVFIGGNHDSVAVLHESRELLACLNIHVVGGVLSSPEEQVITLSDRDQQPIGLLCAVPFIRPRDVLLAHSGESAEHKKQALMTAIAAHYESLFSVAQQRQAEWREQGVALPIIATGHLTVMGVQLSESVREIYIGSLEAFPAKLLPEADYIALGHIHRAQKVAKTEHIRYSGSPIPLSFDELNAQKVVHLAAFDEDRLGSVVSLPIPCFQPMAALSGDLQALQTSIDALDLADLVQGQNYWLEVEVCDEEYLADLPQRLEQMIDGRAIEVLRTKRRRQFQPSLSASEGQSLNELSVYEVFDRRLAEESLDDALSGELKMLYRQLVSELHDEQQGETR</sequence>
<dbReference type="Proteomes" id="UP000275394">
    <property type="component" value="Unassembled WGS sequence"/>
</dbReference>